<proteinExistence type="predicted"/>
<accession>A0A5N6RQV0</accession>
<sequence length="50" mass="5457">MTAKNSDFVKLQSVVSLVIKKAVVTINRAPKKYEYVVTDRLAGYLAISGA</sequence>
<evidence type="ECO:0000313" key="1">
    <source>
        <dbReference type="EMBL" id="KAE8124826.1"/>
    </source>
</evidence>
<dbReference type="AlphaFoldDB" id="A0A5N6RQV0"/>
<protein>
    <submittedName>
        <fullName evidence="1">Uncharacterized protein</fullName>
    </submittedName>
</protein>
<evidence type="ECO:0000313" key="2">
    <source>
        <dbReference type="Proteomes" id="UP000327013"/>
    </source>
</evidence>
<organism evidence="1 2">
    <name type="scientific">Carpinus fangiana</name>
    <dbReference type="NCBI Taxonomy" id="176857"/>
    <lineage>
        <taxon>Eukaryota</taxon>
        <taxon>Viridiplantae</taxon>
        <taxon>Streptophyta</taxon>
        <taxon>Embryophyta</taxon>
        <taxon>Tracheophyta</taxon>
        <taxon>Spermatophyta</taxon>
        <taxon>Magnoliopsida</taxon>
        <taxon>eudicotyledons</taxon>
        <taxon>Gunneridae</taxon>
        <taxon>Pentapetalae</taxon>
        <taxon>rosids</taxon>
        <taxon>fabids</taxon>
        <taxon>Fagales</taxon>
        <taxon>Betulaceae</taxon>
        <taxon>Carpinus</taxon>
    </lineage>
</organism>
<reference evidence="1 2" key="1">
    <citation type="submission" date="2019-06" db="EMBL/GenBank/DDBJ databases">
        <title>A chromosomal-level reference genome of Carpinus fangiana (Coryloideae, Betulaceae).</title>
        <authorList>
            <person name="Yang X."/>
            <person name="Wang Z."/>
            <person name="Zhang L."/>
            <person name="Hao G."/>
            <person name="Liu J."/>
            <person name="Yang Y."/>
        </authorList>
    </citation>
    <scope>NUCLEOTIDE SEQUENCE [LARGE SCALE GENOMIC DNA]</scope>
    <source>
        <strain evidence="1">Cfa_2016G</strain>
        <tissue evidence="1">Leaf</tissue>
    </source>
</reference>
<name>A0A5N6RQV0_9ROSI</name>
<keyword evidence="2" id="KW-1185">Reference proteome</keyword>
<gene>
    <name evidence="1" type="ORF">FH972_019674</name>
</gene>
<dbReference type="EMBL" id="CM017328">
    <property type="protein sequence ID" value="KAE8124826.1"/>
    <property type="molecule type" value="Genomic_DNA"/>
</dbReference>
<dbReference type="Proteomes" id="UP000327013">
    <property type="component" value="Chromosome 8"/>
</dbReference>